<dbReference type="AlphaFoldDB" id="A0A1S6QG73"/>
<dbReference type="KEGG" id="lcu:PL11_001105"/>
<gene>
    <name evidence="1" type="ORF">PL11_001105</name>
</gene>
<organism evidence="1 2">
    <name type="scientific">Lentilactobacillus curieae</name>
    <dbReference type="NCBI Taxonomy" id="1138822"/>
    <lineage>
        <taxon>Bacteria</taxon>
        <taxon>Bacillati</taxon>
        <taxon>Bacillota</taxon>
        <taxon>Bacilli</taxon>
        <taxon>Lactobacillales</taxon>
        <taxon>Lactobacillaceae</taxon>
        <taxon>Lentilactobacillus</taxon>
    </lineage>
</organism>
<reference evidence="1 2" key="1">
    <citation type="journal article" date="2015" name="Genome Announc.">
        <title>Genome Sequence of Lactobacillus curieae CCTCC M 2011381T, a Novel Producer of Gamma-aminobutyric Acid.</title>
        <authorList>
            <person name="Wang Y."/>
            <person name="Wang Y."/>
            <person name="Lang C."/>
            <person name="Wei D."/>
            <person name="Xu P."/>
            <person name="Xie J."/>
        </authorList>
    </citation>
    <scope>NUCLEOTIDE SEQUENCE [LARGE SCALE GENOMIC DNA]</scope>
    <source>
        <strain evidence="1 2">CCTCC M 2011381</strain>
    </source>
</reference>
<evidence type="ECO:0000313" key="1">
    <source>
        <dbReference type="EMBL" id="AQW20607.1"/>
    </source>
</evidence>
<protein>
    <submittedName>
        <fullName evidence="1">Uncharacterized protein</fullName>
    </submittedName>
</protein>
<sequence length="67" mass="7285">MKMISESSCGLLASNSLAIVNLHGILTRVLIEMLAMTSKPGGTAKFRPEQLFIVQGFLFGGMNNDRK</sequence>
<dbReference type="Proteomes" id="UP000030361">
    <property type="component" value="Chromosome"/>
</dbReference>
<name>A0A1S6QG73_9LACO</name>
<proteinExistence type="predicted"/>
<evidence type="ECO:0000313" key="2">
    <source>
        <dbReference type="Proteomes" id="UP000030361"/>
    </source>
</evidence>
<accession>A0A1S6QG73</accession>
<keyword evidence="2" id="KW-1185">Reference proteome</keyword>
<dbReference type="EMBL" id="CP018906">
    <property type="protein sequence ID" value="AQW20607.1"/>
    <property type="molecule type" value="Genomic_DNA"/>
</dbReference>